<keyword evidence="7" id="KW-1185">Reference proteome</keyword>
<gene>
    <name evidence="6" type="ORF">DAPPUDRAFT_106867</name>
</gene>
<dbReference type="Pfam" id="PF13637">
    <property type="entry name" value="Ank_4"/>
    <property type="match status" value="1"/>
</dbReference>
<evidence type="ECO:0000256" key="2">
    <source>
        <dbReference type="ARBA" id="ARBA00023043"/>
    </source>
</evidence>
<evidence type="ECO:0000256" key="5">
    <source>
        <dbReference type="PROSITE-ProRule" id="PRU00023"/>
    </source>
</evidence>
<dbReference type="PhylomeDB" id="E9GV83"/>
<dbReference type="KEGG" id="dpx:DAPPUDRAFT_106867"/>
<evidence type="ECO:0000256" key="3">
    <source>
        <dbReference type="ARBA" id="ARBA00037385"/>
    </source>
</evidence>
<dbReference type="EMBL" id="GL732567">
    <property type="protein sequence ID" value="EFX76618.1"/>
    <property type="molecule type" value="Genomic_DNA"/>
</dbReference>
<reference evidence="6 7" key="1">
    <citation type="journal article" date="2011" name="Science">
        <title>The ecoresponsive genome of Daphnia pulex.</title>
        <authorList>
            <person name="Colbourne J.K."/>
            <person name="Pfrender M.E."/>
            <person name="Gilbert D."/>
            <person name="Thomas W.K."/>
            <person name="Tucker A."/>
            <person name="Oakley T.H."/>
            <person name="Tokishita S."/>
            <person name="Aerts A."/>
            <person name="Arnold G.J."/>
            <person name="Basu M.K."/>
            <person name="Bauer D.J."/>
            <person name="Caceres C.E."/>
            <person name="Carmel L."/>
            <person name="Casola C."/>
            <person name="Choi J.H."/>
            <person name="Detter J.C."/>
            <person name="Dong Q."/>
            <person name="Dusheyko S."/>
            <person name="Eads B.D."/>
            <person name="Frohlich T."/>
            <person name="Geiler-Samerotte K.A."/>
            <person name="Gerlach D."/>
            <person name="Hatcher P."/>
            <person name="Jogdeo S."/>
            <person name="Krijgsveld J."/>
            <person name="Kriventseva E.V."/>
            <person name="Kultz D."/>
            <person name="Laforsch C."/>
            <person name="Lindquist E."/>
            <person name="Lopez J."/>
            <person name="Manak J.R."/>
            <person name="Muller J."/>
            <person name="Pangilinan J."/>
            <person name="Patwardhan R.P."/>
            <person name="Pitluck S."/>
            <person name="Pritham E.J."/>
            <person name="Rechtsteiner A."/>
            <person name="Rho M."/>
            <person name="Rogozin I.B."/>
            <person name="Sakarya O."/>
            <person name="Salamov A."/>
            <person name="Schaack S."/>
            <person name="Shapiro H."/>
            <person name="Shiga Y."/>
            <person name="Skalitzky C."/>
            <person name="Smith Z."/>
            <person name="Souvorov A."/>
            <person name="Sung W."/>
            <person name="Tang Z."/>
            <person name="Tsuchiya D."/>
            <person name="Tu H."/>
            <person name="Vos H."/>
            <person name="Wang M."/>
            <person name="Wolf Y.I."/>
            <person name="Yamagata H."/>
            <person name="Yamada T."/>
            <person name="Ye Y."/>
            <person name="Shaw J.R."/>
            <person name="Andrews J."/>
            <person name="Crease T.J."/>
            <person name="Tang H."/>
            <person name="Lucas S.M."/>
            <person name="Robertson H.M."/>
            <person name="Bork P."/>
            <person name="Koonin E.V."/>
            <person name="Zdobnov E.M."/>
            <person name="Grigoriev I.V."/>
            <person name="Lynch M."/>
            <person name="Boore J.L."/>
        </authorList>
    </citation>
    <scope>NUCLEOTIDE SEQUENCE [LARGE SCALE GENOMIC DNA]</scope>
</reference>
<protein>
    <recommendedName>
        <fullName evidence="4">Ankyrin repeat domain-containing protein 54</fullName>
    </recommendedName>
</protein>
<dbReference type="InterPro" id="IPR002110">
    <property type="entry name" value="Ankyrin_rpt"/>
</dbReference>
<feature type="repeat" description="ANK" evidence="5">
    <location>
        <begin position="81"/>
        <end position="114"/>
    </location>
</feature>
<accession>E9GV83</accession>
<evidence type="ECO:0000313" key="7">
    <source>
        <dbReference type="Proteomes" id="UP000000305"/>
    </source>
</evidence>
<dbReference type="OrthoDB" id="3246549at2759"/>
<dbReference type="InParanoid" id="E9GV83"/>
<dbReference type="Gene3D" id="1.25.40.20">
    <property type="entry name" value="Ankyrin repeat-containing domain"/>
    <property type="match status" value="1"/>
</dbReference>
<feature type="repeat" description="ANK" evidence="5">
    <location>
        <begin position="115"/>
        <end position="153"/>
    </location>
</feature>
<keyword evidence="2 5" id="KW-0040">ANK repeat</keyword>
<evidence type="ECO:0000256" key="4">
    <source>
        <dbReference type="ARBA" id="ARBA00039237"/>
    </source>
</evidence>
<keyword evidence="1" id="KW-0677">Repeat</keyword>
<evidence type="ECO:0000313" key="6">
    <source>
        <dbReference type="EMBL" id="EFX76618.1"/>
    </source>
</evidence>
<proteinExistence type="predicted"/>
<name>E9GV83_DAPPU</name>
<dbReference type="GO" id="GO:0000151">
    <property type="term" value="C:ubiquitin ligase complex"/>
    <property type="evidence" value="ECO:0000318"/>
    <property type="project" value="GO_Central"/>
</dbReference>
<dbReference type="STRING" id="6669.E9GV83"/>
<dbReference type="SMART" id="SM00248">
    <property type="entry name" value="ANK"/>
    <property type="match status" value="2"/>
</dbReference>
<evidence type="ECO:0000256" key="1">
    <source>
        <dbReference type="ARBA" id="ARBA00022737"/>
    </source>
</evidence>
<dbReference type="Proteomes" id="UP000000305">
    <property type="component" value="Unassembled WGS sequence"/>
</dbReference>
<dbReference type="InterPro" id="IPR036770">
    <property type="entry name" value="Ankyrin_rpt-contain_sf"/>
</dbReference>
<dbReference type="PANTHER" id="PTHR24197">
    <property type="entry name" value="ANKYRIN REPEAT DOMAIN-CONTAINING PROTEIN 61"/>
    <property type="match status" value="1"/>
</dbReference>
<dbReference type="AlphaFoldDB" id="E9GV83"/>
<sequence>MTIISQRHHLACSAGKKPWIFVLWVNLCCPRRLTSTFNLPPLVKFLALCKSKTISPMLPIQHSHTLKSFYSEFIRLWFPTRTTSVLHAAVQDPFKVETVKLILERGADPNAIDQNGRTPLHLLAGIDDIYWELNESMFKTLVDAGTHLDMAADYGKTVLDVLKRNVARATTEAKSINPYLHSVSGTVFPLSCYCTRVIGKRRIRHDEDRLPLHLQEFMSRHCAAQGN</sequence>
<dbReference type="GO" id="GO:1990756">
    <property type="term" value="F:ubiquitin-like ligase-substrate adaptor activity"/>
    <property type="evidence" value="ECO:0000318"/>
    <property type="project" value="GO_Central"/>
</dbReference>
<dbReference type="PROSITE" id="PS50088">
    <property type="entry name" value="ANK_REPEAT"/>
    <property type="match status" value="2"/>
</dbReference>
<comment type="function">
    <text evidence="3">Plays an important role in regulating intracellular signaling events associated with erythroid terminal differentiation.</text>
</comment>
<dbReference type="HOGENOM" id="CLU_1220781_0_0_1"/>
<dbReference type="SUPFAM" id="SSF48403">
    <property type="entry name" value="Ankyrin repeat"/>
    <property type="match status" value="1"/>
</dbReference>
<dbReference type="GO" id="GO:0043161">
    <property type="term" value="P:proteasome-mediated ubiquitin-dependent protein catabolic process"/>
    <property type="evidence" value="ECO:0000318"/>
    <property type="project" value="GO_Central"/>
</dbReference>
<dbReference type="PANTHER" id="PTHR24197:SF44">
    <property type="entry name" value="ANKYRIN REPEAT DOMAIN-CONTAINING PROTEIN 54"/>
    <property type="match status" value="1"/>
</dbReference>
<organism evidence="6 7">
    <name type="scientific">Daphnia pulex</name>
    <name type="common">Water flea</name>
    <dbReference type="NCBI Taxonomy" id="6669"/>
    <lineage>
        <taxon>Eukaryota</taxon>
        <taxon>Metazoa</taxon>
        <taxon>Ecdysozoa</taxon>
        <taxon>Arthropoda</taxon>
        <taxon>Crustacea</taxon>
        <taxon>Branchiopoda</taxon>
        <taxon>Diplostraca</taxon>
        <taxon>Cladocera</taxon>
        <taxon>Anomopoda</taxon>
        <taxon>Daphniidae</taxon>
        <taxon>Daphnia</taxon>
    </lineage>
</organism>